<dbReference type="GO" id="GO:0008641">
    <property type="term" value="F:ubiquitin-like modifier activating enzyme activity"/>
    <property type="evidence" value="ECO:0007669"/>
    <property type="project" value="InterPro"/>
</dbReference>
<sequence length="289" mass="32547">MTQFKSIDLVGNKKLVPYIVIVGLGGNGGYILQHVAQMMSIFSLQGEILCADSDIVEEKNLGNQLFIKDDIGKPKAQVLAKRYSNSKAYNIPIRSYTASYVETIEQLDALFSNTFELKMKNNNSNQIILPILIGAVDNNYTRVLFHKYFELKENLMYIDVGNHATTVPADWRDRDKEFWSKEELEKYRRSGWQGQAVCALKMEGEVITEPVGHFFPNILDVSNEKAPSEVSCSELAASNPQRVLTNKYSAMAVSTFINELFDEGTLTNHIIMYHVKKGFMKASGIPGNK</sequence>
<name>A0A2C1LPR2_BACCE</name>
<feature type="transmembrane region" description="Helical" evidence="1">
    <location>
        <begin position="15"/>
        <end position="32"/>
    </location>
</feature>
<evidence type="ECO:0000313" key="3">
    <source>
        <dbReference type="EMBL" id="PGT99858.1"/>
    </source>
</evidence>
<dbReference type="InterPro" id="IPR035985">
    <property type="entry name" value="Ubiquitin-activating_enz"/>
</dbReference>
<dbReference type="Proteomes" id="UP000225766">
    <property type="component" value="Unassembled WGS sequence"/>
</dbReference>
<keyword evidence="1" id="KW-0472">Membrane</keyword>
<gene>
    <name evidence="3" type="ORF">COD19_18170</name>
</gene>
<comment type="caution">
    <text evidence="3">The sequence shown here is derived from an EMBL/GenBank/DDBJ whole genome shotgun (WGS) entry which is preliminary data.</text>
</comment>
<dbReference type="SUPFAM" id="SSF69572">
    <property type="entry name" value="Activating enzymes of the ubiquitin-like proteins"/>
    <property type="match status" value="1"/>
</dbReference>
<dbReference type="InterPro" id="IPR000594">
    <property type="entry name" value="ThiF_NAD_FAD-bd"/>
</dbReference>
<protein>
    <submittedName>
        <fullName evidence="3">Thiamine biosynthesis protein ThiF</fullName>
    </submittedName>
</protein>
<proteinExistence type="predicted"/>
<evidence type="ECO:0000256" key="1">
    <source>
        <dbReference type="SAM" id="Phobius"/>
    </source>
</evidence>
<feature type="domain" description="THIF-type NAD/FAD binding fold" evidence="2">
    <location>
        <begin position="18"/>
        <end position="112"/>
    </location>
</feature>
<dbReference type="Gene3D" id="3.40.50.720">
    <property type="entry name" value="NAD(P)-binding Rossmann-like Domain"/>
    <property type="match status" value="1"/>
</dbReference>
<dbReference type="RefSeq" id="WP_098859019.1">
    <property type="nucleotide sequence ID" value="NZ_NUMG01000025.1"/>
</dbReference>
<organism evidence="3 4">
    <name type="scientific">Bacillus cereus</name>
    <dbReference type="NCBI Taxonomy" id="1396"/>
    <lineage>
        <taxon>Bacteria</taxon>
        <taxon>Bacillati</taxon>
        <taxon>Bacillota</taxon>
        <taxon>Bacilli</taxon>
        <taxon>Bacillales</taxon>
        <taxon>Bacillaceae</taxon>
        <taxon>Bacillus</taxon>
        <taxon>Bacillus cereus group</taxon>
    </lineage>
</organism>
<keyword evidence="1" id="KW-1133">Transmembrane helix</keyword>
<evidence type="ECO:0000313" key="4">
    <source>
        <dbReference type="Proteomes" id="UP000225766"/>
    </source>
</evidence>
<dbReference type="CDD" id="cd01483">
    <property type="entry name" value="E1_enzyme_family"/>
    <property type="match status" value="1"/>
</dbReference>
<reference evidence="3 4" key="1">
    <citation type="submission" date="2017-09" db="EMBL/GenBank/DDBJ databases">
        <title>Large-scale bioinformatics analysis of Bacillus genomes uncovers conserved roles of natural products in bacterial physiology.</title>
        <authorList>
            <consortium name="Agbiome Team Llc"/>
            <person name="Bleich R.M."/>
            <person name="Grubbs K.J."/>
            <person name="Santa Maria K.C."/>
            <person name="Allen S.E."/>
            <person name="Farag S."/>
            <person name="Shank E.A."/>
            <person name="Bowers A."/>
        </authorList>
    </citation>
    <scope>NUCLEOTIDE SEQUENCE [LARGE SCALE GENOMIC DNA]</scope>
    <source>
        <strain evidence="3 4">AFS040105</strain>
    </source>
</reference>
<accession>A0A2C1LPR2</accession>
<dbReference type="AlphaFoldDB" id="A0A2C1LPR2"/>
<evidence type="ECO:0000259" key="2">
    <source>
        <dbReference type="Pfam" id="PF00899"/>
    </source>
</evidence>
<keyword evidence="1" id="KW-0812">Transmembrane</keyword>
<dbReference type="EMBL" id="NUMG01000025">
    <property type="protein sequence ID" value="PGT99858.1"/>
    <property type="molecule type" value="Genomic_DNA"/>
</dbReference>
<dbReference type="Pfam" id="PF00899">
    <property type="entry name" value="ThiF"/>
    <property type="match status" value="1"/>
</dbReference>